<dbReference type="Gene3D" id="1.10.150.130">
    <property type="match status" value="1"/>
</dbReference>
<dbReference type="InterPro" id="IPR011010">
    <property type="entry name" value="DNA_brk_join_enz"/>
</dbReference>
<feature type="domain" description="Core-binding (CB)" evidence="4">
    <location>
        <begin position="1"/>
        <end position="33"/>
    </location>
</feature>
<proteinExistence type="predicted"/>
<evidence type="ECO:0000313" key="5">
    <source>
        <dbReference type="EMBL" id="GES10133.1"/>
    </source>
</evidence>
<dbReference type="GO" id="GO:0006310">
    <property type="term" value="P:DNA recombination"/>
    <property type="evidence" value="ECO:0007669"/>
    <property type="project" value="UniProtKB-KW"/>
</dbReference>
<dbReference type="GO" id="GO:0003677">
    <property type="term" value="F:DNA binding"/>
    <property type="evidence" value="ECO:0007669"/>
    <property type="project" value="UniProtKB-UniRule"/>
</dbReference>
<dbReference type="PROSITE" id="PS51900">
    <property type="entry name" value="CB"/>
    <property type="match status" value="1"/>
</dbReference>
<evidence type="ECO:0000313" key="6">
    <source>
        <dbReference type="Proteomes" id="UP000331127"/>
    </source>
</evidence>
<evidence type="ECO:0000256" key="1">
    <source>
        <dbReference type="ARBA" id="ARBA00023125"/>
    </source>
</evidence>
<keyword evidence="1 3" id="KW-0238">DNA-binding</keyword>
<dbReference type="SUPFAM" id="SSF56349">
    <property type="entry name" value="DNA breaking-rejoining enzymes"/>
    <property type="match status" value="1"/>
</dbReference>
<dbReference type="Proteomes" id="UP000331127">
    <property type="component" value="Unassembled WGS sequence"/>
</dbReference>
<name>A0A5M3WU34_9ACTN</name>
<accession>A0A5M3WU34</accession>
<dbReference type="InterPro" id="IPR044068">
    <property type="entry name" value="CB"/>
</dbReference>
<gene>
    <name evidence="5" type="ORF">Amac_037300</name>
</gene>
<dbReference type="EMBL" id="BLAE01000019">
    <property type="protein sequence ID" value="GES10133.1"/>
    <property type="molecule type" value="Genomic_DNA"/>
</dbReference>
<evidence type="ECO:0000259" key="4">
    <source>
        <dbReference type="PROSITE" id="PS51900"/>
    </source>
</evidence>
<evidence type="ECO:0000256" key="2">
    <source>
        <dbReference type="ARBA" id="ARBA00023172"/>
    </source>
</evidence>
<dbReference type="GO" id="GO:0015074">
    <property type="term" value="P:DNA integration"/>
    <property type="evidence" value="ECO:0007669"/>
    <property type="project" value="InterPro"/>
</dbReference>
<reference evidence="5 6" key="1">
    <citation type="submission" date="2019-10" db="EMBL/GenBank/DDBJ databases">
        <title>Whole genome shotgun sequence of Acrocarpospora macrocephala NBRC 16266.</title>
        <authorList>
            <person name="Ichikawa N."/>
            <person name="Kimura A."/>
            <person name="Kitahashi Y."/>
            <person name="Komaki H."/>
            <person name="Oguchi A."/>
        </authorList>
    </citation>
    <scope>NUCLEOTIDE SEQUENCE [LARGE SCALE GENOMIC DNA]</scope>
    <source>
        <strain evidence="5 6">NBRC 16266</strain>
    </source>
</reference>
<comment type="caution">
    <text evidence="5">The sequence shown here is derived from an EMBL/GenBank/DDBJ whole genome shotgun (WGS) entry which is preliminary data.</text>
</comment>
<dbReference type="AlphaFoldDB" id="A0A5M3WU34"/>
<dbReference type="InterPro" id="IPR010998">
    <property type="entry name" value="Integrase_recombinase_N"/>
</dbReference>
<keyword evidence="2" id="KW-0233">DNA recombination</keyword>
<dbReference type="Gene3D" id="1.10.443.10">
    <property type="entry name" value="Intergrase catalytic core"/>
    <property type="match status" value="1"/>
</dbReference>
<organism evidence="5 6">
    <name type="scientific">Acrocarpospora macrocephala</name>
    <dbReference type="NCBI Taxonomy" id="150177"/>
    <lineage>
        <taxon>Bacteria</taxon>
        <taxon>Bacillati</taxon>
        <taxon>Actinomycetota</taxon>
        <taxon>Actinomycetes</taxon>
        <taxon>Streptosporangiales</taxon>
        <taxon>Streptosporangiaceae</taxon>
        <taxon>Acrocarpospora</taxon>
    </lineage>
</organism>
<protein>
    <recommendedName>
        <fullName evidence="4">Core-binding (CB) domain-containing protein</fullName>
    </recommendedName>
</protein>
<keyword evidence="6" id="KW-1185">Reference proteome</keyword>
<evidence type="ECO:0000256" key="3">
    <source>
        <dbReference type="PROSITE-ProRule" id="PRU01248"/>
    </source>
</evidence>
<dbReference type="InterPro" id="IPR013762">
    <property type="entry name" value="Integrase-like_cat_sf"/>
</dbReference>
<sequence>MRKWRKSLLADGVGPVTVAKAYRLLKAIFNTAVSDGMMKSNPCTIMRAGKEESPERPVLTMKQVFVLADAIDPRYRMLVLLATFASLRWGELAALKRKHVSTLW</sequence>